<evidence type="ECO:0000313" key="15">
    <source>
        <dbReference type="Proteomes" id="UP000002280"/>
    </source>
</evidence>
<feature type="region of interest" description="Disordered" evidence="13">
    <location>
        <begin position="1"/>
        <end position="27"/>
    </location>
</feature>
<dbReference type="KEGG" id="mdo:100031206"/>
<gene>
    <name evidence="14" type="primary">DRC12</name>
</gene>
<evidence type="ECO:0000256" key="12">
    <source>
        <dbReference type="SAM" id="Coils"/>
    </source>
</evidence>
<dbReference type="InParanoid" id="F7ECW8"/>
<evidence type="ECO:0000256" key="4">
    <source>
        <dbReference type="ARBA" id="ARBA00022490"/>
    </source>
</evidence>
<evidence type="ECO:0000256" key="13">
    <source>
        <dbReference type="SAM" id="MobiDB-lite"/>
    </source>
</evidence>
<keyword evidence="9" id="KW-0966">Cell projection</keyword>
<comment type="function">
    <text evidence="1">Component of the nexin-dynein regulatory complex (N-DRC), a key regulator of ciliary/flagellar motility which maintains the alignment and integrity of the distal axoneme and regulates microtubule sliding in motile axonemes.</text>
</comment>
<evidence type="ECO:0000313" key="14">
    <source>
        <dbReference type="Ensembl" id="ENSMODP00000016556.3"/>
    </source>
</evidence>
<organism evidence="14 15">
    <name type="scientific">Monodelphis domestica</name>
    <name type="common">Gray short-tailed opossum</name>
    <dbReference type="NCBI Taxonomy" id="13616"/>
    <lineage>
        <taxon>Eukaryota</taxon>
        <taxon>Metazoa</taxon>
        <taxon>Chordata</taxon>
        <taxon>Craniata</taxon>
        <taxon>Vertebrata</taxon>
        <taxon>Euteleostomi</taxon>
        <taxon>Mammalia</taxon>
        <taxon>Metatheria</taxon>
        <taxon>Didelphimorphia</taxon>
        <taxon>Didelphidae</taxon>
        <taxon>Monodelphis</taxon>
    </lineage>
</organism>
<keyword evidence="5" id="KW-0282">Flagellum</keyword>
<dbReference type="AlphaFoldDB" id="F7ECW8"/>
<proteinExistence type="inferred from homology"/>
<keyword evidence="15" id="KW-1185">Reference proteome</keyword>
<evidence type="ECO:0000256" key="2">
    <source>
        <dbReference type="ARBA" id="ARBA00004611"/>
    </source>
</evidence>
<evidence type="ECO:0000256" key="6">
    <source>
        <dbReference type="ARBA" id="ARBA00023054"/>
    </source>
</evidence>
<keyword evidence="4" id="KW-0963">Cytoplasm</keyword>
<evidence type="ECO:0000256" key="11">
    <source>
        <dbReference type="ARBA" id="ARBA00044800"/>
    </source>
</evidence>
<evidence type="ECO:0000256" key="5">
    <source>
        <dbReference type="ARBA" id="ARBA00022846"/>
    </source>
</evidence>
<keyword evidence="6 12" id="KW-0175">Coiled coil</keyword>
<dbReference type="OMA" id="HAKYKEQ"/>
<accession>F7ECW8</accession>
<evidence type="ECO:0000256" key="10">
    <source>
        <dbReference type="ARBA" id="ARBA00044754"/>
    </source>
</evidence>
<sequence>MPPKIKRTGSKTGGQKKKKKSQDAETEIKHRRTALELEILRDHLALRRDETRQAIVCKERLQQRLQELEAEVERAQNDGKAVYAEMSRQYQALRKETETQSHRWEEEVKVLRKQLETCQREAKVAQGEAKQALAKRDKTLVQLQTYVTDMEAKYEEILHCSLDRLLAKLTIAKVEWDAATLRLHDKHKELLRQFGLNPLDL</sequence>
<dbReference type="Proteomes" id="UP000002280">
    <property type="component" value="Chromosome 4"/>
</dbReference>
<name>F7ECW8_MONDO</name>
<feature type="coiled-coil region" evidence="12">
    <location>
        <begin position="51"/>
        <end position="135"/>
    </location>
</feature>
<evidence type="ECO:0000256" key="3">
    <source>
        <dbReference type="ARBA" id="ARBA00011248"/>
    </source>
</evidence>
<reference evidence="14" key="3">
    <citation type="submission" date="2025-09" db="UniProtKB">
        <authorList>
            <consortium name="Ensembl"/>
        </authorList>
    </citation>
    <scope>IDENTIFICATION</scope>
</reference>
<dbReference type="PANTHER" id="PTHR28656:SF1">
    <property type="entry name" value="COILED-COIL DOMAIN-CONTAINING PROTEIN 153"/>
    <property type="match status" value="1"/>
</dbReference>
<evidence type="ECO:0000256" key="8">
    <source>
        <dbReference type="ARBA" id="ARBA00023212"/>
    </source>
</evidence>
<dbReference type="HOGENOM" id="CLU_088442_0_0_1"/>
<dbReference type="FunCoup" id="F7ECW8">
    <property type="interactions" value="8"/>
</dbReference>
<reference evidence="14 15" key="1">
    <citation type="journal article" date="2007" name="Nature">
        <title>Genome of the marsupial Monodelphis domestica reveals innovation in non-coding sequences.</title>
        <authorList>
            <person name="Mikkelsen T.S."/>
            <person name="Wakefield M.J."/>
            <person name="Aken B."/>
            <person name="Amemiya C.T."/>
            <person name="Chang J.L."/>
            <person name="Duke S."/>
            <person name="Garber M."/>
            <person name="Gentles A.J."/>
            <person name="Goodstadt L."/>
            <person name="Heger A."/>
            <person name="Jurka J."/>
            <person name="Kamal M."/>
            <person name="Mauceli E."/>
            <person name="Searle S.M."/>
            <person name="Sharpe T."/>
            <person name="Baker M.L."/>
            <person name="Batzer M.A."/>
            <person name="Benos P.V."/>
            <person name="Belov K."/>
            <person name="Clamp M."/>
            <person name="Cook A."/>
            <person name="Cuff J."/>
            <person name="Das R."/>
            <person name="Davidow L."/>
            <person name="Deakin J.E."/>
            <person name="Fazzari M.J."/>
            <person name="Glass J.L."/>
            <person name="Grabherr M."/>
            <person name="Greally J.M."/>
            <person name="Gu W."/>
            <person name="Hore T.A."/>
            <person name="Huttley G.A."/>
            <person name="Kleber M."/>
            <person name="Jirtle R.L."/>
            <person name="Koina E."/>
            <person name="Lee J.T."/>
            <person name="Mahony S."/>
            <person name="Marra M.A."/>
            <person name="Miller R.D."/>
            <person name="Nicholls R.D."/>
            <person name="Oda M."/>
            <person name="Papenfuss A.T."/>
            <person name="Parra Z.E."/>
            <person name="Pollock D.D."/>
            <person name="Ray D.A."/>
            <person name="Schein J.E."/>
            <person name="Speed T.P."/>
            <person name="Thompson K."/>
            <person name="VandeBerg J.L."/>
            <person name="Wade C.M."/>
            <person name="Walker J.A."/>
            <person name="Waters P.D."/>
            <person name="Webber C."/>
            <person name="Weidman J.R."/>
            <person name="Xie X."/>
            <person name="Zody M.C."/>
            <person name="Baldwin J."/>
            <person name="Abdouelleil A."/>
            <person name="Abdulkadir J."/>
            <person name="Abebe A."/>
            <person name="Abera B."/>
            <person name="Abreu J."/>
            <person name="Acer S.C."/>
            <person name="Aftuck L."/>
            <person name="Alexander A."/>
            <person name="An P."/>
            <person name="Anderson E."/>
            <person name="Anderson S."/>
            <person name="Arachi H."/>
            <person name="Azer M."/>
            <person name="Bachantsang P."/>
            <person name="Barry A."/>
            <person name="Bayul T."/>
            <person name="Berlin A."/>
            <person name="Bessette D."/>
            <person name="Bloom T."/>
            <person name="Bloom T."/>
            <person name="Boguslavskiy L."/>
            <person name="Bonnet C."/>
            <person name="Boukhgalter B."/>
            <person name="Bourzgui I."/>
            <person name="Brown A."/>
            <person name="Cahill P."/>
            <person name="Channer S."/>
            <person name="Cheshatsang Y."/>
            <person name="Chuda L."/>
            <person name="Citroen M."/>
            <person name="Collymore A."/>
            <person name="Cooke P."/>
            <person name="Costello M."/>
            <person name="D'Aco K."/>
            <person name="Daza R."/>
            <person name="De Haan G."/>
            <person name="DeGray S."/>
            <person name="DeMaso C."/>
            <person name="Dhargay N."/>
            <person name="Dooley K."/>
            <person name="Dooley E."/>
            <person name="Doricent M."/>
            <person name="Dorje P."/>
            <person name="Dorjee K."/>
            <person name="Dupes A."/>
            <person name="Elong R."/>
            <person name="Falk J."/>
            <person name="Farina A."/>
            <person name="Faro S."/>
            <person name="Ferguson D."/>
            <person name="Fisher S."/>
            <person name="Foley C.D."/>
            <person name="Franke A."/>
            <person name="Friedrich D."/>
            <person name="Gadbois L."/>
            <person name="Gearin G."/>
            <person name="Gearin C.R."/>
            <person name="Giannoukos G."/>
            <person name="Goode T."/>
            <person name="Graham J."/>
            <person name="Grandbois E."/>
            <person name="Grewal S."/>
            <person name="Gyaltsen K."/>
            <person name="Hafez N."/>
            <person name="Hagos B."/>
            <person name="Hall J."/>
            <person name="Henson C."/>
            <person name="Hollinger A."/>
            <person name="Honan T."/>
            <person name="Huard M.D."/>
            <person name="Hughes L."/>
            <person name="Hurhula B."/>
            <person name="Husby M.E."/>
            <person name="Kamat A."/>
            <person name="Kanga B."/>
            <person name="Kashin S."/>
            <person name="Khazanovich D."/>
            <person name="Kisner P."/>
            <person name="Lance K."/>
            <person name="Lara M."/>
            <person name="Lee W."/>
            <person name="Lennon N."/>
            <person name="Letendre F."/>
            <person name="LeVine R."/>
            <person name="Lipovsky A."/>
            <person name="Liu X."/>
            <person name="Liu J."/>
            <person name="Liu S."/>
            <person name="Lokyitsang T."/>
            <person name="Lokyitsang Y."/>
            <person name="Lubonja R."/>
            <person name="Lui A."/>
            <person name="MacDonald P."/>
            <person name="Magnisalis V."/>
            <person name="Maru K."/>
            <person name="Matthews C."/>
            <person name="McCusker W."/>
            <person name="McDonough S."/>
            <person name="Mehta T."/>
            <person name="Meldrim J."/>
            <person name="Meneus L."/>
            <person name="Mihai O."/>
            <person name="Mihalev A."/>
            <person name="Mihova T."/>
            <person name="Mittelman R."/>
            <person name="Mlenga V."/>
            <person name="Montmayeur A."/>
            <person name="Mulrain L."/>
            <person name="Navidi A."/>
            <person name="Naylor J."/>
            <person name="Negash T."/>
            <person name="Nguyen T."/>
            <person name="Nguyen N."/>
            <person name="Nicol R."/>
            <person name="Norbu C."/>
            <person name="Norbu N."/>
            <person name="Novod N."/>
            <person name="O'Neill B."/>
            <person name="Osman S."/>
            <person name="Markiewicz E."/>
            <person name="Oyono O.L."/>
            <person name="Patti C."/>
            <person name="Phunkhang P."/>
            <person name="Pierre F."/>
            <person name="Priest M."/>
            <person name="Raghuraman S."/>
            <person name="Rege F."/>
            <person name="Reyes R."/>
            <person name="Rise C."/>
            <person name="Rogov P."/>
            <person name="Ross K."/>
            <person name="Ryan E."/>
            <person name="Settipalli S."/>
            <person name="Shea T."/>
            <person name="Sherpa N."/>
            <person name="Shi L."/>
            <person name="Shih D."/>
            <person name="Sparrow T."/>
            <person name="Spaulding J."/>
            <person name="Stalker J."/>
            <person name="Stange-Thomann N."/>
            <person name="Stavropoulos S."/>
            <person name="Stone C."/>
            <person name="Strader C."/>
            <person name="Tesfaye S."/>
            <person name="Thomson T."/>
            <person name="Thoulutsang Y."/>
            <person name="Thoulutsang D."/>
            <person name="Topham K."/>
            <person name="Topping I."/>
            <person name="Tsamla T."/>
            <person name="Vassiliev H."/>
            <person name="Vo A."/>
            <person name="Wangchuk T."/>
            <person name="Wangdi T."/>
            <person name="Weiand M."/>
            <person name="Wilkinson J."/>
            <person name="Wilson A."/>
            <person name="Yadav S."/>
            <person name="Young G."/>
            <person name="Yu Q."/>
            <person name="Zembek L."/>
            <person name="Zhong D."/>
            <person name="Zimmer A."/>
            <person name="Zwirko Z."/>
            <person name="Jaffe D.B."/>
            <person name="Alvarez P."/>
            <person name="Brockman W."/>
            <person name="Butler J."/>
            <person name="Chin C."/>
            <person name="Gnerre S."/>
            <person name="MacCallum I."/>
            <person name="Graves J.A."/>
            <person name="Ponting C.P."/>
            <person name="Breen M."/>
            <person name="Samollow P.B."/>
            <person name="Lander E.S."/>
            <person name="Lindblad-Toh K."/>
        </authorList>
    </citation>
    <scope>NUCLEOTIDE SEQUENCE [LARGE SCALE GENOMIC DNA]</scope>
</reference>
<comment type="subunit">
    <text evidence="3">Component of the nexin-dynein regulatory complex (N-DRC).</text>
</comment>
<evidence type="ECO:0000256" key="9">
    <source>
        <dbReference type="ARBA" id="ARBA00023273"/>
    </source>
</evidence>
<keyword evidence="7" id="KW-0969">Cilium</keyword>
<dbReference type="InterPro" id="IPR033585">
    <property type="entry name" value="DRC12-like"/>
</dbReference>
<dbReference type="Ensembl" id="ENSMODT00000016861.3">
    <property type="protein sequence ID" value="ENSMODP00000016556.3"/>
    <property type="gene ID" value="ENSMODG00000013236.3"/>
</dbReference>
<dbReference type="eggNOG" id="ENOG502S1BN">
    <property type="taxonomic scope" value="Eukaryota"/>
</dbReference>
<comment type="similarity">
    <text evidence="10">Belongs to the DRC12 family.</text>
</comment>
<dbReference type="PANTHER" id="PTHR28656">
    <property type="entry name" value="COILED-COIL DOMAIN-CONTAINING PROTEIN 153"/>
    <property type="match status" value="1"/>
</dbReference>
<dbReference type="GeneTree" id="ENSGT00390000016289"/>
<keyword evidence="8" id="KW-0206">Cytoskeleton</keyword>
<dbReference type="OrthoDB" id="10264405at2759"/>
<dbReference type="STRING" id="13616.ENSMODP00000016556"/>
<protein>
    <recommendedName>
        <fullName evidence="11">Dynein regulatory complex protein 12</fullName>
    </recommendedName>
</protein>
<comment type="subcellular location">
    <subcellularLocation>
        <location evidence="2">Cytoplasm</location>
        <location evidence="2">Cytoskeleton</location>
        <location evidence="2">Flagellum axoneme</location>
    </subcellularLocation>
</comment>
<evidence type="ECO:0000256" key="1">
    <source>
        <dbReference type="ARBA" id="ARBA00003029"/>
    </source>
</evidence>
<reference evidence="14" key="2">
    <citation type="submission" date="2025-08" db="UniProtKB">
        <authorList>
            <consortium name="Ensembl"/>
        </authorList>
    </citation>
    <scope>IDENTIFICATION</scope>
</reference>
<evidence type="ECO:0000256" key="7">
    <source>
        <dbReference type="ARBA" id="ARBA00023069"/>
    </source>
</evidence>
<dbReference type="Bgee" id="ENSMODG00000013236">
    <property type="expression patterns" value="Expressed in ovary and 4 other cell types or tissues"/>
</dbReference>
<feature type="compositionally biased region" description="Basic residues" evidence="13">
    <location>
        <begin position="1"/>
        <end position="20"/>
    </location>
</feature>